<reference evidence="1 2" key="1">
    <citation type="submission" date="2014-05" db="EMBL/GenBank/DDBJ databases">
        <title>ATOL: Assembling a taxonomically balanced genome-scale reconstruction of the evolutionary history of the Enterobacteriaceae.</title>
        <authorList>
            <person name="Plunkett G.III."/>
            <person name="Neeno-Eckwall E.C."/>
            <person name="Glasner J.D."/>
            <person name="Perna N.T."/>
        </authorList>
    </citation>
    <scope>NUCLEOTIDE SEQUENCE [LARGE SCALE GENOMIC DNA]</scope>
    <source>
        <strain evidence="1 2">ATCC 33301</strain>
    </source>
</reference>
<sequence length="54" mass="5712">MSVLRENQLNSGLSATVIGWTRITPVMAVAFGQGLCLYWLSDTGPDVASSLAVN</sequence>
<dbReference type="EMBL" id="JMPR01000050">
    <property type="protein sequence ID" value="KFD17236.1"/>
    <property type="molecule type" value="Genomic_DNA"/>
</dbReference>
<evidence type="ECO:0000313" key="2">
    <source>
        <dbReference type="Proteomes" id="UP000028602"/>
    </source>
</evidence>
<dbReference type="AlphaFoldDB" id="A0A085J9U0"/>
<evidence type="ECO:0000313" key="1">
    <source>
        <dbReference type="EMBL" id="KFD17236.1"/>
    </source>
</evidence>
<dbReference type="Proteomes" id="UP000028602">
    <property type="component" value="Unassembled WGS sequence"/>
</dbReference>
<keyword evidence="2" id="KW-1185">Reference proteome</keyword>
<name>A0A085J9U0_9GAMM</name>
<proteinExistence type="predicted"/>
<comment type="caution">
    <text evidence="1">The sequence shown here is derived from an EMBL/GenBank/DDBJ whole genome shotgun (WGS) entry which is preliminary data.</text>
</comment>
<accession>A0A085J9U0</accession>
<protein>
    <submittedName>
        <fullName evidence="1">Uncharacterized protein</fullName>
    </submittedName>
</protein>
<organism evidence="1 2">
    <name type="scientific">Tatumella ptyseos ATCC 33301</name>
    <dbReference type="NCBI Taxonomy" id="1005995"/>
    <lineage>
        <taxon>Bacteria</taxon>
        <taxon>Pseudomonadati</taxon>
        <taxon>Pseudomonadota</taxon>
        <taxon>Gammaproteobacteria</taxon>
        <taxon>Enterobacterales</taxon>
        <taxon>Erwiniaceae</taxon>
        <taxon>Tatumella</taxon>
    </lineage>
</organism>
<gene>
    <name evidence="1" type="ORF">GTPT_3241</name>
</gene>